<dbReference type="Proteomes" id="UP000199502">
    <property type="component" value="Unassembled WGS sequence"/>
</dbReference>
<dbReference type="Pfam" id="PF07007">
    <property type="entry name" value="LprI"/>
    <property type="match status" value="1"/>
</dbReference>
<keyword evidence="4" id="KW-1185">Reference proteome</keyword>
<dbReference type="OrthoDB" id="7340239at2"/>
<feature type="chain" id="PRO_5011505902" evidence="1">
    <location>
        <begin position="17"/>
        <end position="165"/>
    </location>
</feature>
<accession>A0A1G5F9J6</accession>
<feature type="domain" description="Lysozyme inhibitor LprI-like N-terminal" evidence="2">
    <location>
        <begin position="52"/>
        <end position="158"/>
    </location>
</feature>
<evidence type="ECO:0000313" key="3">
    <source>
        <dbReference type="EMBL" id="SCY35936.1"/>
    </source>
</evidence>
<reference evidence="3 4" key="1">
    <citation type="submission" date="2016-10" db="EMBL/GenBank/DDBJ databases">
        <authorList>
            <person name="de Groot N.N."/>
        </authorList>
    </citation>
    <scope>NUCLEOTIDE SEQUENCE [LARGE SCALE GENOMIC DNA]</scope>
    <source>
        <strain evidence="3 4">CGMCC 1.8925</strain>
    </source>
</reference>
<dbReference type="InterPro" id="IPR009739">
    <property type="entry name" value="LprI-like_N"/>
</dbReference>
<proteinExistence type="predicted"/>
<gene>
    <name evidence="3" type="ORF">SAMN05660710_01318</name>
</gene>
<dbReference type="RefSeq" id="WP_090741560.1">
    <property type="nucleotide sequence ID" value="NZ_FMVT01000004.1"/>
</dbReference>
<dbReference type="Gene3D" id="1.20.1270.180">
    <property type="match status" value="1"/>
</dbReference>
<evidence type="ECO:0000256" key="1">
    <source>
        <dbReference type="SAM" id="SignalP"/>
    </source>
</evidence>
<evidence type="ECO:0000313" key="4">
    <source>
        <dbReference type="Proteomes" id="UP000199502"/>
    </source>
</evidence>
<name>A0A1G5F9J6_9RHOB</name>
<sequence length="165" mass="17482">MRALALLLVMAAPAAAQEPPAFDAAPVDACLAENVGDDGRPESCIGLAANACIEQPGGYSTVGMGYCLSQEVDHWDGLLNAAYGEVMASAKAADAELAELGSAAEKQEPALREMQRRWIAYRDAACVYERTRWGGGTGGSTGAAQCLLELTARQALWLRGYQRQM</sequence>
<dbReference type="EMBL" id="FMVT01000004">
    <property type="protein sequence ID" value="SCY35936.1"/>
    <property type="molecule type" value="Genomic_DNA"/>
</dbReference>
<evidence type="ECO:0000259" key="2">
    <source>
        <dbReference type="Pfam" id="PF07007"/>
    </source>
</evidence>
<organism evidence="3 4">
    <name type="scientific">Paracoccus tibetensis</name>
    <dbReference type="NCBI Taxonomy" id="336292"/>
    <lineage>
        <taxon>Bacteria</taxon>
        <taxon>Pseudomonadati</taxon>
        <taxon>Pseudomonadota</taxon>
        <taxon>Alphaproteobacteria</taxon>
        <taxon>Rhodobacterales</taxon>
        <taxon>Paracoccaceae</taxon>
        <taxon>Paracoccus</taxon>
    </lineage>
</organism>
<feature type="signal peptide" evidence="1">
    <location>
        <begin position="1"/>
        <end position="16"/>
    </location>
</feature>
<dbReference type="STRING" id="336292.SAMN05660710_01318"/>
<dbReference type="AlphaFoldDB" id="A0A1G5F9J6"/>
<protein>
    <submittedName>
        <fullName evidence="3">Uncharacterized conserved protein YecT, DUF1311 family</fullName>
    </submittedName>
</protein>
<keyword evidence="1" id="KW-0732">Signal</keyword>